<proteinExistence type="predicted"/>
<feature type="domain" description="HTH tetR-type" evidence="3">
    <location>
        <begin position="12"/>
        <end position="72"/>
    </location>
</feature>
<gene>
    <name evidence="4" type="ORF">HNQ72_005132</name>
</gene>
<evidence type="ECO:0000259" key="3">
    <source>
        <dbReference type="PROSITE" id="PS50977"/>
    </source>
</evidence>
<dbReference type="EMBL" id="JACHEG010000008">
    <property type="protein sequence ID" value="MBB6165286.1"/>
    <property type="molecule type" value="Genomic_DNA"/>
</dbReference>
<dbReference type="GO" id="GO:0003700">
    <property type="term" value="F:DNA-binding transcription factor activity"/>
    <property type="evidence" value="ECO:0007669"/>
    <property type="project" value="TreeGrafter"/>
</dbReference>
<dbReference type="PANTHER" id="PTHR30055">
    <property type="entry name" value="HTH-TYPE TRANSCRIPTIONAL REGULATOR RUTR"/>
    <property type="match status" value="1"/>
</dbReference>
<evidence type="ECO:0000256" key="1">
    <source>
        <dbReference type="ARBA" id="ARBA00023125"/>
    </source>
</evidence>
<dbReference type="AlphaFoldDB" id="A0A7W9YB07"/>
<dbReference type="PRINTS" id="PR00455">
    <property type="entry name" value="HTHTETR"/>
</dbReference>
<feature type="DNA-binding region" description="H-T-H motif" evidence="2">
    <location>
        <begin position="35"/>
        <end position="54"/>
    </location>
</feature>
<evidence type="ECO:0000313" key="5">
    <source>
        <dbReference type="Proteomes" id="UP000547879"/>
    </source>
</evidence>
<keyword evidence="5" id="KW-1185">Reference proteome</keyword>
<dbReference type="SUPFAM" id="SSF48498">
    <property type="entry name" value="Tetracyclin repressor-like, C-terminal domain"/>
    <property type="match status" value="1"/>
</dbReference>
<dbReference type="SUPFAM" id="SSF46689">
    <property type="entry name" value="Homeodomain-like"/>
    <property type="match status" value="1"/>
</dbReference>
<evidence type="ECO:0000313" key="4">
    <source>
        <dbReference type="EMBL" id="MBB6165286.1"/>
    </source>
</evidence>
<evidence type="ECO:0000256" key="2">
    <source>
        <dbReference type="PROSITE-ProRule" id="PRU00335"/>
    </source>
</evidence>
<reference evidence="4 5" key="1">
    <citation type="submission" date="2020-08" db="EMBL/GenBank/DDBJ databases">
        <title>Genomic Encyclopedia of Type Strains, Phase IV (KMG-IV): sequencing the most valuable type-strain genomes for metagenomic binning, comparative biology and taxonomic classification.</title>
        <authorList>
            <person name="Goeker M."/>
        </authorList>
    </citation>
    <scope>NUCLEOTIDE SEQUENCE [LARGE SCALE GENOMIC DNA]</scope>
    <source>
        <strain evidence="4 5">DSM 100734</strain>
    </source>
</reference>
<dbReference type="RefSeq" id="WP_183996424.1">
    <property type="nucleotide sequence ID" value="NZ_BMHW01000009.1"/>
</dbReference>
<dbReference type="InterPro" id="IPR036271">
    <property type="entry name" value="Tet_transcr_reg_TetR-rel_C_sf"/>
</dbReference>
<dbReference type="InterPro" id="IPR001647">
    <property type="entry name" value="HTH_TetR"/>
</dbReference>
<dbReference type="PANTHER" id="PTHR30055:SF223">
    <property type="entry name" value="HTH-TYPE TRANSCRIPTIONAL REGULATOR UIDR"/>
    <property type="match status" value="1"/>
</dbReference>
<dbReference type="Proteomes" id="UP000547879">
    <property type="component" value="Unassembled WGS sequence"/>
</dbReference>
<dbReference type="InterPro" id="IPR050109">
    <property type="entry name" value="HTH-type_TetR-like_transc_reg"/>
</dbReference>
<dbReference type="Gene3D" id="1.10.357.10">
    <property type="entry name" value="Tetracycline Repressor, domain 2"/>
    <property type="match status" value="1"/>
</dbReference>
<name>A0A7W9YB07_9HYPH</name>
<dbReference type="InterPro" id="IPR009057">
    <property type="entry name" value="Homeodomain-like_sf"/>
</dbReference>
<keyword evidence="1 2" id="KW-0238">DNA-binding</keyword>
<sequence length="202" mass="22160">MPRANRNAEKGELTRSAILKAAVELFGENGFRATTMNQIASRAGVVQSALHHHFGGKDQLLDAALKLHYPPAASRPDIEAVAEGKSNFVDEVLRAANRNAQDRDLVRFFSVMTGESLTGDHPAHEFFVARYELVRQGFADAIAKAKGVESEESRRLILLLVSILFAASDGLQMQWLRNPSFDFTGAIELAAALTREQLDAIN</sequence>
<dbReference type="Pfam" id="PF00440">
    <property type="entry name" value="TetR_N"/>
    <property type="match status" value="1"/>
</dbReference>
<accession>A0A7W9YB07</accession>
<organism evidence="4 5">
    <name type="scientific">Rhizobium wenxiniae</name>
    <dbReference type="NCBI Taxonomy" id="1737357"/>
    <lineage>
        <taxon>Bacteria</taxon>
        <taxon>Pseudomonadati</taxon>
        <taxon>Pseudomonadota</taxon>
        <taxon>Alphaproteobacteria</taxon>
        <taxon>Hyphomicrobiales</taxon>
        <taxon>Rhizobiaceae</taxon>
        <taxon>Rhizobium/Agrobacterium group</taxon>
        <taxon>Rhizobium</taxon>
    </lineage>
</organism>
<dbReference type="GO" id="GO:0000976">
    <property type="term" value="F:transcription cis-regulatory region binding"/>
    <property type="evidence" value="ECO:0007669"/>
    <property type="project" value="TreeGrafter"/>
</dbReference>
<comment type="caution">
    <text evidence="4">The sequence shown here is derived from an EMBL/GenBank/DDBJ whole genome shotgun (WGS) entry which is preliminary data.</text>
</comment>
<protein>
    <submittedName>
        <fullName evidence="4">AcrR family transcriptional regulator</fullName>
    </submittedName>
</protein>
<dbReference type="PROSITE" id="PS50977">
    <property type="entry name" value="HTH_TETR_2"/>
    <property type="match status" value="1"/>
</dbReference>